<keyword evidence="19" id="KW-1185">Reference proteome</keyword>
<comment type="subcellular location">
    <subcellularLocation>
        <location evidence="2">Membrane</location>
        <topology evidence="2">Single-pass membrane protein</topology>
    </subcellularLocation>
</comment>
<dbReference type="GO" id="GO:0010268">
    <property type="term" value="P:brassinosteroid homeostasis"/>
    <property type="evidence" value="ECO:0007669"/>
    <property type="project" value="TreeGrafter"/>
</dbReference>
<feature type="binding site" description="axial binding residue" evidence="15">
    <location>
        <position position="460"/>
    </location>
    <ligand>
        <name>heme</name>
        <dbReference type="ChEBI" id="CHEBI:30413"/>
    </ligand>
    <ligandPart>
        <name>Fe</name>
        <dbReference type="ChEBI" id="CHEBI:18248"/>
    </ligandPart>
</feature>
<dbReference type="SUPFAM" id="SSF48264">
    <property type="entry name" value="Cytochrome P450"/>
    <property type="match status" value="1"/>
</dbReference>
<dbReference type="OrthoDB" id="3945418at2759"/>
<keyword evidence="6 17" id="KW-0812">Transmembrane</keyword>
<dbReference type="GO" id="GO:0020037">
    <property type="term" value="F:heme binding"/>
    <property type="evidence" value="ECO:0007669"/>
    <property type="project" value="InterPro"/>
</dbReference>
<dbReference type="GO" id="GO:0004497">
    <property type="term" value="F:monooxygenase activity"/>
    <property type="evidence" value="ECO:0007669"/>
    <property type="project" value="UniProtKB-KW"/>
</dbReference>
<dbReference type="GO" id="GO:0016705">
    <property type="term" value="F:oxidoreductase activity, acting on paired donors, with incorporation or reduction of molecular oxygen"/>
    <property type="evidence" value="ECO:0007669"/>
    <property type="project" value="InterPro"/>
</dbReference>
<evidence type="ECO:0000256" key="11">
    <source>
        <dbReference type="ARBA" id="ARBA00023033"/>
    </source>
</evidence>
<feature type="transmembrane region" description="Helical" evidence="17">
    <location>
        <begin position="39"/>
        <end position="57"/>
    </location>
</feature>
<evidence type="ECO:0000256" key="17">
    <source>
        <dbReference type="SAM" id="Phobius"/>
    </source>
</evidence>
<keyword evidence="9 16" id="KW-0560">Oxidoreductase</keyword>
<proteinExistence type="inferred from homology"/>
<accession>A0A8S0U9C3</accession>
<sequence length="514" mass="58967">MHHLPLFALKYSTLLPFFTRRNTQYSILTACETMDSTDIFLYLLFSSSFLVLIFHVLRTTTRRKLHLPPGNLGLPFLGETLQLISAYKTENPEPFIDDRVSKYGSVFTTHVFGEPTVFSADPDINRFILQNEGRIFESSYPGSISNLLGRHSLLLMKGSLHKRMHSLTMSFANSTIIRDHLLVDIDRLVRLNMDAWTGRVLLMEEAKKITFQLTVKQLMSFDPCEWTENLMKEYMLVIEGFFTIPLPIFSITYRRAIQARRKVAEALGLVVRERKKETEKGDRKNDMLAALLDEEGDSGGGFSDEQIVDFMLALLVAGYETTSTIMTLAVKFLTENPHALAQLKDEHDEIRARKGEEETLQWDDYKSMSFTQCVMNETLRIANIISGVFRRAMRDVSIKGYTIPKGWKVFASLRAVHMDHGHFKDARTFNPWRWQQANSGSSNCSSVNVFSPFGGGPRRCPGAELGRVELSVFLHHMVTRFSWELAEQDKLVFFPTTRTQKRYPIIVQRRSGFQ</sequence>
<evidence type="ECO:0000256" key="8">
    <source>
        <dbReference type="ARBA" id="ARBA00022989"/>
    </source>
</evidence>
<dbReference type="GO" id="GO:0016125">
    <property type="term" value="P:sterol metabolic process"/>
    <property type="evidence" value="ECO:0007669"/>
    <property type="project" value="TreeGrafter"/>
</dbReference>
<evidence type="ECO:0000256" key="3">
    <source>
        <dbReference type="ARBA" id="ARBA00004972"/>
    </source>
</evidence>
<evidence type="ECO:0000256" key="14">
    <source>
        <dbReference type="ARBA" id="ARBA00060577"/>
    </source>
</evidence>
<feature type="transmembrane region" description="Helical" evidence="17">
    <location>
        <begin position="234"/>
        <end position="253"/>
    </location>
</feature>
<keyword evidence="11 16" id="KW-0503">Monooxygenase</keyword>
<reference evidence="18 19" key="1">
    <citation type="submission" date="2019-12" db="EMBL/GenBank/DDBJ databases">
        <authorList>
            <person name="Alioto T."/>
            <person name="Alioto T."/>
            <person name="Gomez Garrido J."/>
        </authorList>
    </citation>
    <scope>NUCLEOTIDE SEQUENCE [LARGE SCALE GENOMIC DNA]</scope>
</reference>
<dbReference type="GO" id="GO:0016132">
    <property type="term" value="P:brassinosteroid biosynthetic process"/>
    <property type="evidence" value="ECO:0007669"/>
    <property type="project" value="TreeGrafter"/>
</dbReference>
<dbReference type="GO" id="GO:0016020">
    <property type="term" value="C:membrane"/>
    <property type="evidence" value="ECO:0007669"/>
    <property type="project" value="UniProtKB-SubCell"/>
</dbReference>
<dbReference type="Gramene" id="OE9A019463T2">
    <property type="protein sequence ID" value="OE9A019463C2"/>
    <property type="gene ID" value="OE9A019463"/>
</dbReference>
<keyword evidence="10 15" id="KW-0408">Iron</keyword>
<dbReference type="InterPro" id="IPR002401">
    <property type="entry name" value="Cyt_P450_E_grp-I"/>
</dbReference>
<evidence type="ECO:0000256" key="6">
    <source>
        <dbReference type="ARBA" id="ARBA00022692"/>
    </source>
</evidence>
<dbReference type="CDD" id="cd11043">
    <property type="entry name" value="CYP90-like"/>
    <property type="match status" value="1"/>
</dbReference>
<evidence type="ECO:0000256" key="16">
    <source>
        <dbReference type="RuleBase" id="RU000461"/>
    </source>
</evidence>
<name>A0A8S0U9C3_OLEEU</name>
<evidence type="ECO:0000256" key="10">
    <source>
        <dbReference type="ARBA" id="ARBA00023004"/>
    </source>
</evidence>
<dbReference type="InterPro" id="IPR017972">
    <property type="entry name" value="Cyt_P450_CS"/>
</dbReference>
<comment type="pathway">
    <text evidence="3">Hormone biosynthesis.</text>
</comment>
<gene>
    <name evidence="18" type="ORF">OLEA9_A019463</name>
</gene>
<dbReference type="AlphaFoldDB" id="A0A8S0U9C3"/>
<evidence type="ECO:0000256" key="4">
    <source>
        <dbReference type="ARBA" id="ARBA00010617"/>
    </source>
</evidence>
<dbReference type="PROSITE" id="PS00086">
    <property type="entry name" value="CYTOCHROME_P450"/>
    <property type="match status" value="1"/>
</dbReference>
<comment type="similarity">
    <text evidence="4 16">Belongs to the cytochrome P450 family.</text>
</comment>
<dbReference type="Gene3D" id="1.10.630.10">
    <property type="entry name" value="Cytochrome P450"/>
    <property type="match status" value="1"/>
</dbReference>
<dbReference type="FunFam" id="1.10.630.10:FF:000046">
    <property type="entry name" value="Cytochrome P450 90A1"/>
    <property type="match status" value="1"/>
</dbReference>
<dbReference type="PRINTS" id="PR00463">
    <property type="entry name" value="EP450I"/>
</dbReference>
<dbReference type="PRINTS" id="PR00385">
    <property type="entry name" value="P450"/>
</dbReference>
<protein>
    <submittedName>
        <fullName evidence="18">Cytochrome P450 90A1</fullName>
    </submittedName>
</protein>
<evidence type="ECO:0000256" key="9">
    <source>
        <dbReference type="ARBA" id="ARBA00023002"/>
    </source>
</evidence>
<evidence type="ECO:0000256" key="7">
    <source>
        <dbReference type="ARBA" id="ARBA00022723"/>
    </source>
</evidence>
<dbReference type="EMBL" id="CACTIH010007472">
    <property type="protein sequence ID" value="CAA3014186.1"/>
    <property type="molecule type" value="Genomic_DNA"/>
</dbReference>
<keyword evidence="7 15" id="KW-0479">Metal-binding</keyword>
<comment type="caution">
    <text evidence="18">The sequence shown here is derived from an EMBL/GenBank/DDBJ whole genome shotgun (WGS) entry which is preliminary data.</text>
</comment>
<keyword evidence="8 17" id="KW-1133">Transmembrane helix</keyword>
<dbReference type="PANTHER" id="PTHR24286:SF44">
    <property type="entry name" value="3BETA,22ALPHA-DIHYDROXYSTEROID 3-DEHYDROGENASE"/>
    <property type="match status" value="1"/>
</dbReference>
<dbReference type="InterPro" id="IPR036396">
    <property type="entry name" value="Cyt_P450_sf"/>
</dbReference>
<comment type="pathway">
    <text evidence="14">Steroid biosynthesis.</text>
</comment>
<dbReference type="Proteomes" id="UP000594638">
    <property type="component" value="Unassembled WGS sequence"/>
</dbReference>
<evidence type="ECO:0000256" key="12">
    <source>
        <dbReference type="ARBA" id="ARBA00023136"/>
    </source>
</evidence>
<evidence type="ECO:0000313" key="19">
    <source>
        <dbReference type="Proteomes" id="UP000594638"/>
    </source>
</evidence>
<keyword evidence="5 15" id="KW-0349">Heme</keyword>
<evidence type="ECO:0000256" key="2">
    <source>
        <dbReference type="ARBA" id="ARBA00004167"/>
    </source>
</evidence>
<evidence type="ECO:0000256" key="1">
    <source>
        <dbReference type="ARBA" id="ARBA00001971"/>
    </source>
</evidence>
<evidence type="ECO:0000256" key="15">
    <source>
        <dbReference type="PIRSR" id="PIRSR602401-1"/>
    </source>
</evidence>
<organism evidence="18 19">
    <name type="scientific">Olea europaea subsp. europaea</name>
    <dbReference type="NCBI Taxonomy" id="158383"/>
    <lineage>
        <taxon>Eukaryota</taxon>
        <taxon>Viridiplantae</taxon>
        <taxon>Streptophyta</taxon>
        <taxon>Embryophyta</taxon>
        <taxon>Tracheophyta</taxon>
        <taxon>Spermatophyta</taxon>
        <taxon>Magnoliopsida</taxon>
        <taxon>eudicotyledons</taxon>
        <taxon>Gunneridae</taxon>
        <taxon>Pentapetalae</taxon>
        <taxon>asterids</taxon>
        <taxon>lamiids</taxon>
        <taxon>Lamiales</taxon>
        <taxon>Oleaceae</taxon>
        <taxon>Oleeae</taxon>
        <taxon>Olea</taxon>
    </lineage>
</organism>
<dbReference type="GO" id="GO:0005506">
    <property type="term" value="F:iron ion binding"/>
    <property type="evidence" value="ECO:0007669"/>
    <property type="project" value="InterPro"/>
</dbReference>
<evidence type="ECO:0000313" key="18">
    <source>
        <dbReference type="EMBL" id="CAA3014186.1"/>
    </source>
</evidence>
<comment type="cofactor">
    <cofactor evidence="1 15">
        <name>heme</name>
        <dbReference type="ChEBI" id="CHEBI:30413"/>
    </cofactor>
</comment>
<dbReference type="InterPro" id="IPR001128">
    <property type="entry name" value="Cyt_P450"/>
</dbReference>
<keyword evidence="12 17" id="KW-0472">Membrane</keyword>
<dbReference type="PANTHER" id="PTHR24286">
    <property type="entry name" value="CYTOCHROME P450 26"/>
    <property type="match status" value="1"/>
</dbReference>
<evidence type="ECO:0000256" key="13">
    <source>
        <dbReference type="ARBA" id="ARBA00037910"/>
    </source>
</evidence>
<evidence type="ECO:0000256" key="5">
    <source>
        <dbReference type="ARBA" id="ARBA00022617"/>
    </source>
</evidence>
<comment type="pathway">
    <text evidence="13">Plant hormone biosynthesis; brassinosteroid biosynthesis.</text>
</comment>
<dbReference type="Pfam" id="PF00067">
    <property type="entry name" value="p450"/>
    <property type="match status" value="1"/>
</dbReference>